<accession>A0ABQ1TR04</accession>
<proteinExistence type="predicted"/>
<evidence type="ECO:0000313" key="2">
    <source>
        <dbReference type="Proteomes" id="UP000650994"/>
    </source>
</evidence>
<gene>
    <name evidence="1" type="ORF">GCM10010984_18920</name>
</gene>
<reference evidence="2" key="1">
    <citation type="journal article" date="2019" name="Int. J. Syst. Evol. Microbiol.">
        <title>The Global Catalogue of Microorganisms (GCM) 10K type strain sequencing project: providing services to taxonomists for standard genome sequencing and annotation.</title>
        <authorList>
            <consortium name="The Broad Institute Genomics Platform"/>
            <consortium name="The Broad Institute Genome Sequencing Center for Infectious Disease"/>
            <person name="Wu L."/>
            <person name="Ma J."/>
        </authorList>
    </citation>
    <scope>NUCLEOTIDE SEQUENCE [LARGE SCALE GENOMIC DNA]</scope>
    <source>
        <strain evidence="2">CGMCC 1.12707</strain>
    </source>
</reference>
<organism evidence="1 2">
    <name type="scientific">Chishuiella changwenlii</name>
    <dbReference type="NCBI Taxonomy" id="1434701"/>
    <lineage>
        <taxon>Bacteria</taxon>
        <taxon>Pseudomonadati</taxon>
        <taxon>Bacteroidota</taxon>
        <taxon>Flavobacteriia</taxon>
        <taxon>Flavobacteriales</taxon>
        <taxon>Weeksellaceae</taxon>
        <taxon>Chishuiella</taxon>
    </lineage>
</organism>
<dbReference type="EMBL" id="BMFL01000012">
    <property type="protein sequence ID" value="GGF01705.1"/>
    <property type="molecule type" value="Genomic_DNA"/>
</dbReference>
<keyword evidence="2" id="KW-1185">Reference proteome</keyword>
<sequence>MFNQNTITMKHIDVHSLNRDEIQNILNQFYDRVFELGYNEGKAEVNEDCKVDTREGVILSEGGKPEDNEGGLYSIKEKSGLVEYVTAQFYDILNA</sequence>
<comment type="caution">
    <text evidence="1">The sequence shown here is derived from an EMBL/GenBank/DDBJ whole genome shotgun (WGS) entry which is preliminary data.</text>
</comment>
<dbReference type="Proteomes" id="UP000650994">
    <property type="component" value="Unassembled WGS sequence"/>
</dbReference>
<name>A0ABQ1TR04_9FLAO</name>
<protein>
    <submittedName>
        <fullName evidence="1">Uncharacterized protein</fullName>
    </submittedName>
</protein>
<evidence type="ECO:0000313" key="1">
    <source>
        <dbReference type="EMBL" id="GGF01705.1"/>
    </source>
</evidence>